<proteinExistence type="predicted"/>
<feature type="chain" id="PRO_5019103344" evidence="2">
    <location>
        <begin position="17"/>
        <end position="398"/>
    </location>
</feature>
<feature type="signal peptide" evidence="2">
    <location>
        <begin position="1"/>
        <end position="16"/>
    </location>
</feature>
<evidence type="ECO:0000313" key="4">
    <source>
        <dbReference type="Proteomes" id="UP000274822"/>
    </source>
</evidence>
<dbReference type="InterPro" id="IPR052058">
    <property type="entry name" value="Alcohol_O-acetyltransferase"/>
</dbReference>
<evidence type="ECO:0000313" key="3">
    <source>
        <dbReference type="EMBL" id="RUS24486.1"/>
    </source>
</evidence>
<sequence>MIFLATLFVVFIPWLAIRPLGPSATWRNTSYRSSWQGVWDDFLVDAPPAQQRDLATVSGRPCSHPRVSPARPASRLQATVQRDPTVHARGDQLRYGHASASPRRPGKTLISATMRSRSGGCESSSTRRARRDLGDSPHGISTTVLWRRLLEMLNGDGGSHRATLVGDEETAIILSPAATLQPPFDQRTPHHPTLAHLLPIVFKHMFLPAFAAKYLESHYWVGQAHAKKEQHHTLVRTFEVPREMTEKLAQKSSRVLRPSAPRHPSTRALSVTVSSRRPKSASFDRNCDFKLPMHETISDLKTNFWDHCRAYKTELSAQLVQSVKTTNLLRYVGEFPRKWLDFFWNNLQNGSMGRTASFEISDLGRWDVPVPEGTDATDWRPHLYRGSGVQFELRDGGW</sequence>
<accession>A0A433Q3X9</accession>
<evidence type="ECO:0000256" key="2">
    <source>
        <dbReference type="SAM" id="SignalP"/>
    </source>
</evidence>
<keyword evidence="4" id="KW-1185">Reference proteome</keyword>
<name>A0A433Q3X9_9FUNG</name>
<feature type="compositionally biased region" description="Polar residues" evidence="1">
    <location>
        <begin position="110"/>
        <end position="126"/>
    </location>
</feature>
<dbReference type="PANTHER" id="PTHR28037">
    <property type="entry name" value="ALCOHOL O-ACETYLTRANSFERASE 1-RELATED"/>
    <property type="match status" value="1"/>
</dbReference>
<dbReference type="EMBL" id="RBNJ01015853">
    <property type="protein sequence ID" value="RUS24486.1"/>
    <property type="molecule type" value="Genomic_DNA"/>
</dbReference>
<reference evidence="3 4" key="1">
    <citation type="journal article" date="2018" name="New Phytol.">
        <title>Phylogenomics of Endogonaceae and evolution of mycorrhizas within Mucoromycota.</title>
        <authorList>
            <person name="Chang Y."/>
            <person name="Desiro A."/>
            <person name="Na H."/>
            <person name="Sandor L."/>
            <person name="Lipzen A."/>
            <person name="Clum A."/>
            <person name="Barry K."/>
            <person name="Grigoriev I.V."/>
            <person name="Martin F.M."/>
            <person name="Stajich J.E."/>
            <person name="Smith M.E."/>
            <person name="Bonito G."/>
            <person name="Spatafora J.W."/>
        </authorList>
    </citation>
    <scope>NUCLEOTIDE SEQUENCE [LARGE SCALE GENOMIC DNA]</scope>
    <source>
        <strain evidence="3 4">AD002</strain>
    </source>
</reference>
<evidence type="ECO:0000256" key="1">
    <source>
        <dbReference type="SAM" id="MobiDB-lite"/>
    </source>
</evidence>
<dbReference type="PANTHER" id="PTHR28037:SF1">
    <property type="entry name" value="ALCOHOL O-ACETYLTRANSFERASE 1-RELATED"/>
    <property type="match status" value="1"/>
</dbReference>
<protein>
    <submittedName>
        <fullName evidence="3">Uncharacterized protein</fullName>
    </submittedName>
</protein>
<feature type="region of interest" description="Disordered" evidence="1">
    <location>
        <begin position="56"/>
        <end position="137"/>
    </location>
</feature>
<gene>
    <name evidence="3" type="ORF">BC938DRAFT_473507</name>
</gene>
<feature type="compositionally biased region" description="Basic and acidic residues" evidence="1">
    <location>
        <begin position="84"/>
        <end position="94"/>
    </location>
</feature>
<comment type="caution">
    <text evidence="3">The sequence shown here is derived from an EMBL/GenBank/DDBJ whole genome shotgun (WGS) entry which is preliminary data.</text>
</comment>
<keyword evidence="2" id="KW-0732">Signal</keyword>
<dbReference type="AlphaFoldDB" id="A0A433Q3X9"/>
<dbReference type="Proteomes" id="UP000274822">
    <property type="component" value="Unassembled WGS sequence"/>
</dbReference>
<organism evidence="3 4">
    <name type="scientific">Jimgerdemannia flammicorona</name>
    <dbReference type="NCBI Taxonomy" id="994334"/>
    <lineage>
        <taxon>Eukaryota</taxon>
        <taxon>Fungi</taxon>
        <taxon>Fungi incertae sedis</taxon>
        <taxon>Mucoromycota</taxon>
        <taxon>Mucoromycotina</taxon>
        <taxon>Endogonomycetes</taxon>
        <taxon>Endogonales</taxon>
        <taxon>Endogonaceae</taxon>
        <taxon>Jimgerdemannia</taxon>
    </lineage>
</organism>